<dbReference type="PANTHER" id="PTHR31845">
    <property type="entry name" value="FINGER DOMAIN PROTEIN, PUTATIVE-RELATED"/>
    <property type="match status" value="1"/>
</dbReference>
<feature type="domain" description="Xylanolytic transcriptional activator regulatory" evidence="7">
    <location>
        <begin position="167"/>
        <end position="245"/>
    </location>
</feature>
<dbReference type="InterPro" id="IPR051089">
    <property type="entry name" value="prtT"/>
</dbReference>
<gene>
    <name evidence="8" type="ORF">SLS62_005953</name>
</gene>
<evidence type="ECO:0000256" key="2">
    <source>
        <dbReference type="ARBA" id="ARBA00023015"/>
    </source>
</evidence>
<dbReference type="Proteomes" id="UP001320420">
    <property type="component" value="Unassembled WGS sequence"/>
</dbReference>
<reference evidence="8 9" key="1">
    <citation type="submission" date="2024-02" db="EMBL/GenBank/DDBJ databases">
        <title>De novo assembly and annotation of 12 fungi associated with fruit tree decline syndrome in Ontario, Canada.</title>
        <authorList>
            <person name="Sulman M."/>
            <person name="Ellouze W."/>
            <person name="Ilyukhin E."/>
        </authorList>
    </citation>
    <scope>NUCLEOTIDE SEQUENCE [LARGE SCALE GENOMIC DNA]</scope>
    <source>
        <strain evidence="8 9">M11/M66-122</strain>
    </source>
</reference>
<feature type="compositionally biased region" description="Polar residues" evidence="6">
    <location>
        <begin position="24"/>
        <end position="39"/>
    </location>
</feature>
<keyword evidence="3" id="KW-0238">DNA-binding</keyword>
<dbReference type="InterPro" id="IPR007219">
    <property type="entry name" value="XnlR_reg_dom"/>
</dbReference>
<protein>
    <recommendedName>
        <fullName evidence="7">Xylanolytic transcriptional activator regulatory domain-containing protein</fullName>
    </recommendedName>
</protein>
<keyword evidence="5" id="KW-0539">Nucleus</keyword>
<accession>A0AAN9UQ43</accession>
<feature type="region of interest" description="Disordered" evidence="6">
    <location>
        <begin position="1"/>
        <end position="39"/>
    </location>
</feature>
<organism evidence="8 9">
    <name type="scientific">Diatrype stigma</name>
    <dbReference type="NCBI Taxonomy" id="117547"/>
    <lineage>
        <taxon>Eukaryota</taxon>
        <taxon>Fungi</taxon>
        <taxon>Dikarya</taxon>
        <taxon>Ascomycota</taxon>
        <taxon>Pezizomycotina</taxon>
        <taxon>Sordariomycetes</taxon>
        <taxon>Xylariomycetidae</taxon>
        <taxon>Xylariales</taxon>
        <taxon>Diatrypaceae</taxon>
        <taxon>Diatrype</taxon>
    </lineage>
</organism>
<keyword evidence="4" id="KW-0804">Transcription</keyword>
<evidence type="ECO:0000256" key="4">
    <source>
        <dbReference type="ARBA" id="ARBA00023163"/>
    </source>
</evidence>
<dbReference type="GO" id="GO:0000976">
    <property type="term" value="F:transcription cis-regulatory region binding"/>
    <property type="evidence" value="ECO:0007669"/>
    <property type="project" value="TreeGrafter"/>
</dbReference>
<dbReference type="CDD" id="cd12148">
    <property type="entry name" value="fungal_TF_MHR"/>
    <property type="match status" value="1"/>
</dbReference>
<comment type="caution">
    <text evidence="8">The sequence shown here is derived from an EMBL/GenBank/DDBJ whole genome shotgun (WGS) entry which is preliminary data.</text>
</comment>
<dbReference type="GO" id="GO:0000981">
    <property type="term" value="F:DNA-binding transcription factor activity, RNA polymerase II-specific"/>
    <property type="evidence" value="ECO:0007669"/>
    <property type="project" value="TreeGrafter"/>
</dbReference>
<keyword evidence="9" id="KW-1185">Reference proteome</keyword>
<name>A0AAN9UQ43_9PEZI</name>
<evidence type="ECO:0000259" key="7">
    <source>
        <dbReference type="SMART" id="SM00906"/>
    </source>
</evidence>
<evidence type="ECO:0000313" key="9">
    <source>
        <dbReference type="Proteomes" id="UP001320420"/>
    </source>
</evidence>
<keyword evidence="2" id="KW-0805">Transcription regulation</keyword>
<dbReference type="GO" id="GO:0006351">
    <property type="term" value="P:DNA-templated transcription"/>
    <property type="evidence" value="ECO:0007669"/>
    <property type="project" value="InterPro"/>
</dbReference>
<evidence type="ECO:0000313" key="8">
    <source>
        <dbReference type="EMBL" id="KAK7751991.1"/>
    </source>
</evidence>
<proteinExistence type="predicted"/>
<dbReference type="Pfam" id="PF04082">
    <property type="entry name" value="Fungal_trans"/>
    <property type="match status" value="1"/>
</dbReference>
<dbReference type="GO" id="GO:0005634">
    <property type="term" value="C:nucleus"/>
    <property type="evidence" value="ECO:0007669"/>
    <property type="project" value="UniProtKB-SubCell"/>
</dbReference>
<evidence type="ECO:0000256" key="1">
    <source>
        <dbReference type="ARBA" id="ARBA00004123"/>
    </source>
</evidence>
<dbReference type="PANTHER" id="PTHR31845:SF21">
    <property type="entry name" value="REGULATORY PROTEIN LEU3"/>
    <property type="match status" value="1"/>
</dbReference>
<evidence type="ECO:0000256" key="6">
    <source>
        <dbReference type="SAM" id="MobiDB-lite"/>
    </source>
</evidence>
<dbReference type="SMART" id="SM00906">
    <property type="entry name" value="Fungal_trans"/>
    <property type="match status" value="1"/>
</dbReference>
<evidence type="ECO:0000256" key="5">
    <source>
        <dbReference type="ARBA" id="ARBA00023242"/>
    </source>
</evidence>
<comment type="subcellular location">
    <subcellularLocation>
        <location evidence="1">Nucleus</location>
    </subcellularLocation>
</comment>
<evidence type="ECO:0000256" key="3">
    <source>
        <dbReference type="ARBA" id="ARBA00023125"/>
    </source>
</evidence>
<sequence>MSKELQELRDQRDTDGLVKRRASTIDSPSQGSSGTSRYSPQEVVIDEFELEAASLELGGVAVEVQEVVQIFKVFATFFRPHFPILGSISMNAIYITSPFLFWTIIAVVSARLYEGADNSLFDRIRVPYDELLKSEILNAPLPLQKIQALLYLCMWPLPVETQTQDPSWLYSGIALNSALYMGLHRQGPMPSLRSVGVASGSTQARANTWLGCFYVSTALGMHLGLPSLINSESDIAAIRTILNEYAPSHEFATQVRVQLVVASFASILSNNSNTEIDSSLVRMVDTELDAIKTACADGWTDMAELGVLAAKLHFYALVITRIRPGATSRDILLKLGLGVSLRIAHLTNARLHDNNNSTETHNLTLQQRLRTHPKNYFRGLAFATVFLLRYFSLNSAAHADEQQMAANHVMVAHHIFQTCATSPQDEPGRAASLFETLGRQAPISADATKLRLTDRMGVSILLDAVSTASEVRGRPVEIAEGETPKGTPVYAKEEPYGVLNNRELPVNGDGSGGGGGVQEPWLAELTLSNNDMWNETVWDMFGYQTGFPHAGMHPHQPEIQPHHQ</sequence>
<dbReference type="GO" id="GO:0008270">
    <property type="term" value="F:zinc ion binding"/>
    <property type="evidence" value="ECO:0007669"/>
    <property type="project" value="InterPro"/>
</dbReference>
<feature type="compositionally biased region" description="Basic and acidic residues" evidence="6">
    <location>
        <begin position="1"/>
        <end position="18"/>
    </location>
</feature>
<dbReference type="EMBL" id="JAKJXP020000042">
    <property type="protein sequence ID" value="KAK7751991.1"/>
    <property type="molecule type" value="Genomic_DNA"/>
</dbReference>
<dbReference type="AlphaFoldDB" id="A0AAN9UQ43"/>